<keyword evidence="3" id="KW-0472">Membrane</keyword>
<dbReference type="AlphaFoldDB" id="A0A6J8D2N7"/>
<keyword evidence="6" id="KW-1185">Reference proteome</keyword>
<dbReference type="EMBL" id="CACVKT020006490">
    <property type="protein sequence ID" value="CAC5402156.1"/>
    <property type="molecule type" value="Genomic_DNA"/>
</dbReference>
<name>A0A6J8D2N7_MYTCO</name>
<evidence type="ECO:0000313" key="5">
    <source>
        <dbReference type="EMBL" id="CAC5402156.1"/>
    </source>
</evidence>
<dbReference type="GO" id="GO:0006694">
    <property type="term" value="P:steroid biosynthetic process"/>
    <property type="evidence" value="ECO:0007669"/>
    <property type="project" value="InterPro"/>
</dbReference>
<keyword evidence="3" id="KW-1133">Transmembrane helix</keyword>
<evidence type="ECO:0000259" key="4">
    <source>
        <dbReference type="Pfam" id="PF01073"/>
    </source>
</evidence>
<keyword evidence="3" id="KW-0812">Transmembrane</keyword>
<dbReference type="Proteomes" id="UP000507470">
    <property type="component" value="Unassembled WGS sequence"/>
</dbReference>
<reference evidence="5 6" key="1">
    <citation type="submission" date="2020-06" db="EMBL/GenBank/DDBJ databases">
        <authorList>
            <person name="Li R."/>
            <person name="Bekaert M."/>
        </authorList>
    </citation>
    <scope>NUCLEOTIDE SEQUENCE [LARGE SCALE GENOMIC DNA]</scope>
    <source>
        <strain evidence="6">wild</strain>
    </source>
</reference>
<dbReference type="PANTHER" id="PTHR43245">
    <property type="entry name" value="BIFUNCTIONAL POLYMYXIN RESISTANCE PROTEIN ARNA"/>
    <property type="match status" value="1"/>
</dbReference>
<protein>
    <submittedName>
        <fullName evidence="5">Short-chain dehydrogenase/reductase family 42E member 1,Putative short-chain dehydrogenase/reductase family 42E member 2</fullName>
    </submittedName>
</protein>
<evidence type="ECO:0000256" key="1">
    <source>
        <dbReference type="ARBA" id="ARBA00009219"/>
    </source>
</evidence>
<evidence type="ECO:0000256" key="3">
    <source>
        <dbReference type="RuleBase" id="RU004475"/>
    </source>
</evidence>
<proteinExistence type="inferred from homology"/>
<dbReference type="SUPFAM" id="SSF51735">
    <property type="entry name" value="NAD(P)-binding Rossmann-fold domains"/>
    <property type="match status" value="1"/>
</dbReference>
<dbReference type="Pfam" id="PF01073">
    <property type="entry name" value="3Beta_HSD"/>
    <property type="match status" value="1"/>
</dbReference>
<organism evidence="5 6">
    <name type="scientific">Mytilus coruscus</name>
    <name type="common">Sea mussel</name>
    <dbReference type="NCBI Taxonomy" id="42192"/>
    <lineage>
        <taxon>Eukaryota</taxon>
        <taxon>Metazoa</taxon>
        <taxon>Spiralia</taxon>
        <taxon>Lophotrochozoa</taxon>
        <taxon>Mollusca</taxon>
        <taxon>Bivalvia</taxon>
        <taxon>Autobranchia</taxon>
        <taxon>Pteriomorphia</taxon>
        <taxon>Mytilida</taxon>
        <taxon>Mytiloidea</taxon>
        <taxon>Mytilidae</taxon>
        <taxon>Mytilinae</taxon>
        <taxon>Mytilus</taxon>
    </lineage>
</organism>
<dbReference type="GO" id="GO:0016616">
    <property type="term" value="F:oxidoreductase activity, acting on the CH-OH group of donors, NAD or NADP as acceptor"/>
    <property type="evidence" value="ECO:0007669"/>
    <property type="project" value="InterPro"/>
</dbReference>
<dbReference type="InterPro" id="IPR050177">
    <property type="entry name" value="Lipid_A_modif_metabolic_enz"/>
</dbReference>
<sequence length="400" mass="45026">MHRIFFCFKGPKIPCKIEGTTTSSVHVYEKISIIMRNRGSLEVHLVTGGCGYPGYHLGKKLVENGHQVILFDLIQLEWPLLDGMTVIQGSITNFDEVDEAFKGVNCVYHMASYGMSGREQLNKKLIEAVNIGGTENVIKACMKNKITRLVYTSTYNVIFGGQEIKDGDDSLPYLPLNQHPDHYSRTKSIAEKKVLTANGTGGLCTCALRLAGVYGPGEKRHIPRTLGYVEQGLMIMTYGGHILAGQALSADRECIAGGQAYFLSDGAPVNTFEFFRPLFEGLGYKMPKMTLPVSVVYFIAFLTEWIHYFVARVYNFQPLLTRTEVFKTGVTHYFSIEKARKQLGYNPIKQNDISEVLKYYLDSGHHKIRKEKSAFSDFLWNVILFCIFVCLIMSFLPSVK</sequence>
<dbReference type="InterPro" id="IPR002225">
    <property type="entry name" value="3Beta_OHSteriod_DH/Estase"/>
</dbReference>
<comment type="similarity">
    <text evidence="1 3">Belongs to the 3-beta-HSD family.</text>
</comment>
<gene>
    <name evidence="5" type="ORF">MCOR_36143</name>
</gene>
<accession>A0A6J8D2N7</accession>
<feature type="transmembrane region" description="Helical" evidence="3">
    <location>
        <begin position="291"/>
        <end position="310"/>
    </location>
</feature>
<dbReference type="PANTHER" id="PTHR43245:SF51">
    <property type="entry name" value="SHORT CHAIN DEHYDROGENASE_REDUCTASE FAMILY 42E, MEMBER 2"/>
    <property type="match status" value="1"/>
</dbReference>
<feature type="transmembrane region" description="Helical" evidence="3">
    <location>
        <begin position="378"/>
        <end position="396"/>
    </location>
</feature>
<dbReference type="Gene3D" id="3.40.50.720">
    <property type="entry name" value="NAD(P)-binding Rossmann-like Domain"/>
    <property type="match status" value="1"/>
</dbReference>
<evidence type="ECO:0000313" key="6">
    <source>
        <dbReference type="Proteomes" id="UP000507470"/>
    </source>
</evidence>
<feature type="domain" description="3-beta hydroxysteroid dehydrogenase/isomerase" evidence="4">
    <location>
        <begin position="45"/>
        <end position="292"/>
    </location>
</feature>
<dbReference type="OrthoDB" id="2735536at2759"/>
<keyword evidence="2 3" id="KW-0560">Oxidoreductase</keyword>
<evidence type="ECO:0000256" key="2">
    <source>
        <dbReference type="ARBA" id="ARBA00023002"/>
    </source>
</evidence>
<dbReference type="InterPro" id="IPR036291">
    <property type="entry name" value="NAD(P)-bd_dom_sf"/>
</dbReference>